<gene>
    <name evidence="1" type="ORF">PGLA2088_LOCUS12382</name>
</gene>
<reference evidence="1" key="1">
    <citation type="submission" date="2021-02" db="EMBL/GenBank/DDBJ databases">
        <authorList>
            <person name="Dougan E. K."/>
            <person name="Rhodes N."/>
            <person name="Thang M."/>
            <person name="Chan C."/>
        </authorList>
    </citation>
    <scope>NUCLEOTIDE SEQUENCE</scope>
</reference>
<evidence type="ECO:0000313" key="1">
    <source>
        <dbReference type="EMBL" id="CAE8656788.1"/>
    </source>
</evidence>
<accession>A0A813IUH4</accession>
<evidence type="ECO:0000313" key="2">
    <source>
        <dbReference type="Proteomes" id="UP000626109"/>
    </source>
</evidence>
<name>A0A813IUH4_POLGL</name>
<proteinExistence type="predicted"/>
<comment type="caution">
    <text evidence="1">The sequence shown here is derived from an EMBL/GenBank/DDBJ whole genome shotgun (WGS) entry which is preliminary data.</text>
</comment>
<dbReference type="Proteomes" id="UP000626109">
    <property type="component" value="Unassembled WGS sequence"/>
</dbReference>
<dbReference type="EMBL" id="CAJNNW010014569">
    <property type="protein sequence ID" value="CAE8656788.1"/>
    <property type="molecule type" value="Genomic_DNA"/>
</dbReference>
<protein>
    <submittedName>
        <fullName evidence="1">Uncharacterized protein</fullName>
    </submittedName>
</protein>
<sequence length="158" mass="17332">MAPRLAVRQALFNAERRGTICLADAISVQGGGHLSRRLISFLPEQWVDNVNQSTYSWAESTEAELATRRCTQTLPSIPRRVQTADNVLVVITGATLPLKHSLLLQQHSVGGSVDLVWATYHGPSGVWAQSLERLGELCLREARRRESCAETLLGRGGT</sequence>
<dbReference type="AlphaFoldDB" id="A0A813IUH4"/>
<organism evidence="1 2">
    <name type="scientific">Polarella glacialis</name>
    <name type="common">Dinoflagellate</name>
    <dbReference type="NCBI Taxonomy" id="89957"/>
    <lineage>
        <taxon>Eukaryota</taxon>
        <taxon>Sar</taxon>
        <taxon>Alveolata</taxon>
        <taxon>Dinophyceae</taxon>
        <taxon>Suessiales</taxon>
        <taxon>Suessiaceae</taxon>
        <taxon>Polarella</taxon>
    </lineage>
</organism>